<keyword evidence="7" id="KW-1185">Reference proteome</keyword>
<sequence length="650" mass="68737">MGHIPAKAHWGRAELTVHLLEFENRMERRRPASPATTRFPSPTEPSGQTLDWLGSDFSEDIFSSSQLDQNLNLTGDDDVLFRSLADGTGFSDVLGGFVDQPNDRQVVMAARAAAGLDKGGIRRTAFSMGDLQALQPPPGPPSPPDYAIARTISSSSVGKGRLEPVPEGDTMLPPTSLPLPGLGPAYGAVLSADDHSLDHMTIEQLREELMRSKQLFASAGLVPPQQLGGAQAQAGHLPLSQQTRYPVPPHLLASHFGGNGLAQYQSSAGSAQTGGPAAVQRTRGPATLPFPTTTDMLDPADTEPEPLGLQSFADSLLHPGQLSTTSPLRQSQHQADSLQARHAAGQQASGGAGATNGGAALKGRSDMTSGVPQPAAASLAAVQQQQQQRDRYIRRSQSAVELRSIGSMPRAQSAMDLHHMQQATVELVTPDGQVYHAGALSKEERNQKILRYRLKRHERNFTKRIKYVCRKTLADSRPRVRGRFARNDDSGAVMPHETKKAIAERAKKEKQAAAAAAAASAERAQLGGPALPPTMMPNQCGPDTATLFPGTSASTSAKGRPYAPGPPPIGSITPSLVCALGLSSTPPHSLSSSPYDDLPAGQPHAAAQGPHEVAPEGRLYAQNSASSSDLLLPKLEPMQQLSTTGTLLDV</sequence>
<evidence type="ECO:0000259" key="5">
    <source>
        <dbReference type="PROSITE" id="PS51017"/>
    </source>
</evidence>
<evidence type="ECO:0000313" key="7">
    <source>
        <dbReference type="Proteomes" id="UP001489004"/>
    </source>
</evidence>
<reference evidence="6 7" key="1">
    <citation type="journal article" date="2024" name="Nat. Commun.">
        <title>Phylogenomics reveals the evolutionary origins of lichenization in chlorophyte algae.</title>
        <authorList>
            <person name="Puginier C."/>
            <person name="Libourel C."/>
            <person name="Otte J."/>
            <person name="Skaloud P."/>
            <person name="Haon M."/>
            <person name="Grisel S."/>
            <person name="Petersen M."/>
            <person name="Berrin J.G."/>
            <person name="Delaux P.M."/>
            <person name="Dal Grande F."/>
            <person name="Keller J."/>
        </authorList>
    </citation>
    <scope>NUCLEOTIDE SEQUENCE [LARGE SCALE GENOMIC DNA]</scope>
    <source>
        <strain evidence="6 7">SAG 2043</strain>
    </source>
</reference>
<comment type="subcellular location">
    <subcellularLocation>
        <location evidence="1 3">Nucleus</location>
    </subcellularLocation>
</comment>
<dbReference type="PANTHER" id="PTHR31319:SF114">
    <property type="entry name" value="OS12G0262400 PROTEIN"/>
    <property type="match status" value="1"/>
</dbReference>
<feature type="region of interest" description="Disordered" evidence="4">
    <location>
        <begin position="583"/>
        <end position="612"/>
    </location>
</feature>
<protein>
    <recommendedName>
        <fullName evidence="5">CCT domain-containing protein</fullName>
    </recommendedName>
</protein>
<dbReference type="PROSITE" id="PS51017">
    <property type="entry name" value="CCT"/>
    <property type="match status" value="1"/>
</dbReference>
<evidence type="ECO:0000256" key="4">
    <source>
        <dbReference type="SAM" id="MobiDB-lite"/>
    </source>
</evidence>
<feature type="compositionally biased region" description="Polar residues" evidence="4">
    <location>
        <begin position="34"/>
        <end position="47"/>
    </location>
</feature>
<dbReference type="InterPro" id="IPR010402">
    <property type="entry name" value="CCT_domain"/>
</dbReference>
<evidence type="ECO:0000313" key="6">
    <source>
        <dbReference type="EMBL" id="KAK9812677.1"/>
    </source>
</evidence>
<feature type="compositionally biased region" description="Polar residues" evidence="4">
    <location>
        <begin position="321"/>
        <end position="337"/>
    </location>
</feature>
<dbReference type="GO" id="GO:0005634">
    <property type="term" value="C:nucleus"/>
    <property type="evidence" value="ECO:0007669"/>
    <property type="project" value="UniProtKB-SubCell"/>
</dbReference>
<accession>A0AAW1PWB2</accession>
<feature type="compositionally biased region" description="Low complexity" evidence="4">
    <location>
        <begin position="513"/>
        <end position="524"/>
    </location>
</feature>
<dbReference type="Pfam" id="PF06203">
    <property type="entry name" value="CCT"/>
    <property type="match status" value="1"/>
</dbReference>
<gene>
    <name evidence="6" type="ORF">WJX72_001755</name>
</gene>
<feature type="domain" description="CCT" evidence="5">
    <location>
        <begin position="445"/>
        <end position="487"/>
    </location>
</feature>
<evidence type="ECO:0000256" key="2">
    <source>
        <dbReference type="ARBA" id="ARBA00023242"/>
    </source>
</evidence>
<evidence type="ECO:0000256" key="3">
    <source>
        <dbReference type="PROSITE-ProRule" id="PRU00357"/>
    </source>
</evidence>
<dbReference type="Proteomes" id="UP001489004">
    <property type="component" value="Unassembled WGS sequence"/>
</dbReference>
<dbReference type="InterPro" id="IPR045281">
    <property type="entry name" value="CONSTANS-like"/>
</dbReference>
<dbReference type="PANTHER" id="PTHR31319">
    <property type="entry name" value="ZINC FINGER PROTEIN CONSTANS-LIKE 4"/>
    <property type="match status" value="1"/>
</dbReference>
<feature type="region of interest" description="Disordered" evidence="4">
    <location>
        <begin position="26"/>
        <end position="47"/>
    </location>
</feature>
<keyword evidence="2 3" id="KW-0539">Nucleus</keyword>
<dbReference type="EMBL" id="JALJOR010000008">
    <property type="protein sequence ID" value="KAK9812677.1"/>
    <property type="molecule type" value="Genomic_DNA"/>
</dbReference>
<feature type="region of interest" description="Disordered" evidence="4">
    <location>
        <begin position="543"/>
        <end position="568"/>
    </location>
</feature>
<dbReference type="GO" id="GO:0003700">
    <property type="term" value="F:DNA-binding transcription factor activity"/>
    <property type="evidence" value="ECO:0007669"/>
    <property type="project" value="TreeGrafter"/>
</dbReference>
<name>A0AAW1PWB2_9CHLO</name>
<comment type="caution">
    <text evidence="6">The sequence shown here is derived from an EMBL/GenBank/DDBJ whole genome shotgun (WGS) entry which is preliminary data.</text>
</comment>
<dbReference type="AlphaFoldDB" id="A0AAW1PWB2"/>
<feature type="region of interest" description="Disordered" evidence="4">
    <location>
        <begin position="263"/>
        <end position="378"/>
    </location>
</feature>
<feature type="region of interest" description="Disordered" evidence="4">
    <location>
        <begin position="513"/>
        <end position="532"/>
    </location>
</feature>
<organism evidence="6 7">
    <name type="scientific">[Myrmecia] bisecta</name>
    <dbReference type="NCBI Taxonomy" id="41462"/>
    <lineage>
        <taxon>Eukaryota</taxon>
        <taxon>Viridiplantae</taxon>
        <taxon>Chlorophyta</taxon>
        <taxon>core chlorophytes</taxon>
        <taxon>Trebouxiophyceae</taxon>
        <taxon>Trebouxiales</taxon>
        <taxon>Trebouxiaceae</taxon>
        <taxon>Myrmecia</taxon>
    </lineage>
</organism>
<evidence type="ECO:0000256" key="1">
    <source>
        <dbReference type="ARBA" id="ARBA00004123"/>
    </source>
</evidence>
<feature type="compositionally biased region" description="Polar residues" evidence="4">
    <location>
        <begin position="263"/>
        <end position="273"/>
    </location>
</feature>
<feature type="compositionally biased region" description="Low complexity" evidence="4">
    <location>
        <begin position="583"/>
        <end position="611"/>
    </location>
</feature>
<proteinExistence type="predicted"/>